<dbReference type="InterPro" id="IPR013221">
    <property type="entry name" value="Mur_ligase_cen"/>
</dbReference>
<keyword evidence="6 7" id="KW-0067">ATP-binding</keyword>
<keyword evidence="7 8" id="KW-0132">Cell division</keyword>
<dbReference type="GO" id="GO:0008360">
    <property type="term" value="P:regulation of cell shape"/>
    <property type="evidence" value="ECO:0007669"/>
    <property type="project" value="UniProtKB-KW"/>
</dbReference>
<dbReference type="AlphaFoldDB" id="A0A9E2NP15"/>
<evidence type="ECO:0000256" key="7">
    <source>
        <dbReference type="HAMAP-Rule" id="MF_00639"/>
    </source>
</evidence>
<feature type="binding site" evidence="7">
    <location>
        <begin position="115"/>
        <end position="121"/>
    </location>
    <ligand>
        <name>ATP</name>
        <dbReference type="ChEBI" id="CHEBI:30616"/>
    </ligand>
</feature>
<name>A0A9E2NP15_9BACE</name>
<dbReference type="InterPro" id="IPR036615">
    <property type="entry name" value="Mur_ligase_C_dom_sf"/>
</dbReference>
<keyword evidence="7 8" id="KW-0131">Cell cycle</keyword>
<dbReference type="SUPFAM" id="SSF51984">
    <property type="entry name" value="MurCD N-terminal domain"/>
    <property type="match status" value="1"/>
</dbReference>
<keyword evidence="5 7" id="KW-0547">Nucleotide-binding</keyword>
<keyword evidence="3 7" id="KW-0963">Cytoplasm</keyword>
<evidence type="ECO:0000256" key="4">
    <source>
        <dbReference type="ARBA" id="ARBA00022598"/>
    </source>
</evidence>
<dbReference type="Gene3D" id="3.90.190.20">
    <property type="entry name" value="Mur ligase, C-terminal domain"/>
    <property type="match status" value="1"/>
</dbReference>
<accession>A0A9E2NP15</accession>
<evidence type="ECO:0000256" key="5">
    <source>
        <dbReference type="ARBA" id="ARBA00022741"/>
    </source>
</evidence>
<dbReference type="GO" id="GO:0071555">
    <property type="term" value="P:cell wall organization"/>
    <property type="evidence" value="ECO:0007669"/>
    <property type="project" value="UniProtKB-KW"/>
</dbReference>
<dbReference type="GO" id="GO:0009252">
    <property type="term" value="P:peptidoglycan biosynthetic process"/>
    <property type="evidence" value="ECO:0007669"/>
    <property type="project" value="UniProtKB-UniRule"/>
</dbReference>
<protein>
    <recommendedName>
        <fullName evidence="7 8">UDP-N-acetylmuramoylalanine--D-glutamate ligase</fullName>
        <ecNumber evidence="7 8">6.3.2.9</ecNumber>
    </recommendedName>
    <alternativeName>
        <fullName evidence="7">D-glutamic acid-adding enzyme</fullName>
    </alternativeName>
    <alternativeName>
        <fullName evidence="7">UDP-N-acetylmuramoyl-L-alanyl-D-glutamate synthetase</fullName>
    </alternativeName>
</protein>
<dbReference type="Pfam" id="PF21377">
    <property type="entry name" value="MurD_N"/>
    <property type="match status" value="1"/>
</dbReference>
<feature type="domain" description="Mur ligase central" evidence="10">
    <location>
        <begin position="113"/>
        <end position="289"/>
    </location>
</feature>
<dbReference type="HAMAP" id="MF_00639">
    <property type="entry name" value="MurD"/>
    <property type="match status" value="1"/>
</dbReference>
<dbReference type="Pfam" id="PF08245">
    <property type="entry name" value="Mur_ligase_M"/>
    <property type="match status" value="1"/>
</dbReference>
<dbReference type="GO" id="GO:0051301">
    <property type="term" value="P:cell division"/>
    <property type="evidence" value="ECO:0007669"/>
    <property type="project" value="UniProtKB-KW"/>
</dbReference>
<dbReference type="PANTHER" id="PTHR43692">
    <property type="entry name" value="UDP-N-ACETYLMURAMOYLALANINE--D-GLUTAMATE LIGASE"/>
    <property type="match status" value="1"/>
</dbReference>
<evidence type="ECO:0000256" key="1">
    <source>
        <dbReference type="ARBA" id="ARBA00004496"/>
    </source>
</evidence>
<evidence type="ECO:0000259" key="9">
    <source>
        <dbReference type="Pfam" id="PF02875"/>
    </source>
</evidence>
<dbReference type="Proteomes" id="UP000824236">
    <property type="component" value="Unassembled WGS sequence"/>
</dbReference>
<dbReference type="Gene3D" id="3.40.1190.10">
    <property type="entry name" value="Mur-like, catalytic domain"/>
    <property type="match status" value="1"/>
</dbReference>
<dbReference type="InterPro" id="IPR005762">
    <property type="entry name" value="MurD"/>
</dbReference>
<comment type="similarity">
    <text evidence="7">Belongs to the MurCDEF family.</text>
</comment>
<comment type="caution">
    <text evidence="11">The sequence shown here is derived from an EMBL/GenBank/DDBJ whole genome shotgun (WGS) entry which is preliminary data.</text>
</comment>
<feature type="domain" description="Mur ligase C-terminal" evidence="9">
    <location>
        <begin position="313"/>
        <end position="426"/>
    </location>
</feature>
<dbReference type="EC" id="6.3.2.9" evidence="7 8"/>
<reference evidence="11" key="2">
    <citation type="submission" date="2021-04" db="EMBL/GenBank/DDBJ databases">
        <authorList>
            <person name="Gilroy R."/>
        </authorList>
    </citation>
    <scope>NUCLEOTIDE SEQUENCE</scope>
    <source>
        <strain evidence="11">B3-3758</strain>
    </source>
</reference>
<gene>
    <name evidence="7 11" type="primary">murD</name>
    <name evidence="11" type="ORF">H9791_08660</name>
</gene>
<evidence type="ECO:0000256" key="6">
    <source>
        <dbReference type="ARBA" id="ARBA00022840"/>
    </source>
</evidence>
<dbReference type="PANTHER" id="PTHR43692:SF1">
    <property type="entry name" value="UDP-N-ACETYLMURAMOYLALANINE--D-GLUTAMATE LIGASE"/>
    <property type="match status" value="1"/>
</dbReference>
<evidence type="ECO:0000313" key="12">
    <source>
        <dbReference type="Proteomes" id="UP000824236"/>
    </source>
</evidence>
<evidence type="ECO:0000259" key="10">
    <source>
        <dbReference type="Pfam" id="PF08245"/>
    </source>
</evidence>
<evidence type="ECO:0000256" key="3">
    <source>
        <dbReference type="ARBA" id="ARBA00022490"/>
    </source>
</evidence>
<comment type="catalytic activity">
    <reaction evidence="7 8">
        <text>UDP-N-acetyl-alpha-D-muramoyl-L-alanine + D-glutamate + ATP = UDP-N-acetyl-alpha-D-muramoyl-L-alanyl-D-glutamate + ADP + phosphate + H(+)</text>
        <dbReference type="Rhea" id="RHEA:16429"/>
        <dbReference type="ChEBI" id="CHEBI:15378"/>
        <dbReference type="ChEBI" id="CHEBI:29986"/>
        <dbReference type="ChEBI" id="CHEBI:30616"/>
        <dbReference type="ChEBI" id="CHEBI:43474"/>
        <dbReference type="ChEBI" id="CHEBI:83898"/>
        <dbReference type="ChEBI" id="CHEBI:83900"/>
        <dbReference type="ChEBI" id="CHEBI:456216"/>
        <dbReference type="EC" id="6.3.2.9"/>
    </reaction>
</comment>
<comment type="pathway">
    <text evidence="2 7 8">Cell wall biogenesis; peptidoglycan biosynthesis.</text>
</comment>
<dbReference type="Gene3D" id="3.40.50.720">
    <property type="entry name" value="NAD(P)-binding Rossmann-like Domain"/>
    <property type="match status" value="1"/>
</dbReference>
<evidence type="ECO:0000256" key="8">
    <source>
        <dbReference type="RuleBase" id="RU003664"/>
    </source>
</evidence>
<dbReference type="GO" id="GO:0008764">
    <property type="term" value="F:UDP-N-acetylmuramoylalanine-D-glutamate ligase activity"/>
    <property type="evidence" value="ECO:0007669"/>
    <property type="project" value="UniProtKB-UniRule"/>
</dbReference>
<proteinExistence type="inferred from homology"/>
<sequence length="450" mass="50500">MTTEVRKKRIVILGAGESGSGAAVLAKVKGMDTFVSDQGHIKDKYKALMDQYDIEWEEGHHTEEKILNADEVVKSPGIPNDAPLVLKLKAQGTPIISEIEFAGRYTHAKMICITGSNGKTTTTSLIYHIFQSAGLNVGLAGNIGRSLALQVATEQHDYYVIELSSFQLDNMYRFRANIAVLMNITPDHLDRYEHDMQKYVDAKFRITQNQTPDDAFIYWNDDPIIRRELAKHGLRARLYPFSAVKEDGAIAYVEDDEVKINQPIAFNMEQEELALTGTHNLYNSLAAGISANVAGIDKEDIRKALSDFKGVPHRLEYVATVRDVRFVNDSKATNVNSCWYALQSMKTPVVLILGGKDKGNDYKEIEDLVRQKCRALVFLGLHNEKLHDFFDFMGLPTAEVQTGMKDAVEAAYHLAQRGDTVLLSPCCASFDLFQSYEDRGDQFKQYVRAL</sequence>
<organism evidence="11 12">
    <name type="scientific">Candidatus Bacteroides intestinipullorum</name>
    <dbReference type="NCBI Taxonomy" id="2838471"/>
    <lineage>
        <taxon>Bacteria</taxon>
        <taxon>Pseudomonadati</taxon>
        <taxon>Bacteroidota</taxon>
        <taxon>Bacteroidia</taxon>
        <taxon>Bacteroidales</taxon>
        <taxon>Bacteroidaceae</taxon>
        <taxon>Bacteroides</taxon>
    </lineage>
</organism>
<dbReference type="EMBL" id="JAHLFO010000118">
    <property type="protein sequence ID" value="MBU3814559.1"/>
    <property type="molecule type" value="Genomic_DNA"/>
</dbReference>
<comment type="subcellular location">
    <subcellularLocation>
        <location evidence="1 7 8">Cytoplasm</location>
    </subcellularLocation>
</comment>
<keyword evidence="7 8" id="KW-0133">Cell shape</keyword>
<dbReference type="Pfam" id="PF02875">
    <property type="entry name" value="Mur_ligase_C"/>
    <property type="match status" value="1"/>
</dbReference>
<dbReference type="NCBIfam" id="TIGR01087">
    <property type="entry name" value="murD"/>
    <property type="match status" value="1"/>
</dbReference>
<dbReference type="InterPro" id="IPR036565">
    <property type="entry name" value="Mur-like_cat_sf"/>
</dbReference>
<evidence type="ECO:0000313" key="11">
    <source>
        <dbReference type="EMBL" id="MBU3814559.1"/>
    </source>
</evidence>
<keyword evidence="7 8" id="KW-0573">Peptidoglycan synthesis</keyword>
<keyword evidence="7 8" id="KW-0961">Cell wall biogenesis/degradation</keyword>
<dbReference type="SUPFAM" id="SSF53623">
    <property type="entry name" value="MurD-like peptide ligases, catalytic domain"/>
    <property type="match status" value="1"/>
</dbReference>
<dbReference type="SUPFAM" id="SSF53244">
    <property type="entry name" value="MurD-like peptide ligases, peptide-binding domain"/>
    <property type="match status" value="1"/>
</dbReference>
<reference evidence="11" key="1">
    <citation type="journal article" date="2021" name="PeerJ">
        <title>Extensive microbial diversity within the chicken gut microbiome revealed by metagenomics and culture.</title>
        <authorList>
            <person name="Gilroy R."/>
            <person name="Ravi A."/>
            <person name="Getino M."/>
            <person name="Pursley I."/>
            <person name="Horton D.L."/>
            <person name="Alikhan N.F."/>
            <person name="Baker D."/>
            <person name="Gharbi K."/>
            <person name="Hall N."/>
            <person name="Watson M."/>
            <person name="Adriaenssens E.M."/>
            <person name="Foster-Nyarko E."/>
            <person name="Jarju S."/>
            <person name="Secka A."/>
            <person name="Antonio M."/>
            <person name="Oren A."/>
            <person name="Chaudhuri R.R."/>
            <person name="La Ragione R."/>
            <person name="Hildebrand F."/>
            <person name="Pallen M.J."/>
        </authorList>
    </citation>
    <scope>NUCLEOTIDE SEQUENCE</scope>
    <source>
        <strain evidence="11">B3-3758</strain>
    </source>
</reference>
<dbReference type="InterPro" id="IPR004101">
    <property type="entry name" value="Mur_ligase_C"/>
</dbReference>
<dbReference type="GO" id="GO:0005524">
    <property type="term" value="F:ATP binding"/>
    <property type="evidence" value="ECO:0007669"/>
    <property type="project" value="UniProtKB-UniRule"/>
</dbReference>
<keyword evidence="4 7" id="KW-0436">Ligase</keyword>
<dbReference type="GO" id="GO:0005737">
    <property type="term" value="C:cytoplasm"/>
    <property type="evidence" value="ECO:0007669"/>
    <property type="project" value="UniProtKB-SubCell"/>
</dbReference>
<comment type="function">
    <text evidence="7 8">Cell wall formation. Catalyzes the addition of glutamate to the nucleotide precursor UDP-N-acetylmuramoyl-L-alanine (UMA).</text>
</comment>
<evidence type="ECO:0000256" key="2">
    <source>
        <dbReference type="ARBA" id="ARBA00004752"/>
    </source>
</evidence>